<feature type="repeat" description="TPR" evidence="6">
    <location>
        <begin position="295"/>
        <end position="328"/>
    </location>
</feature>
<dbReference type="InterPro" id="IPR003594">
    <property type="entry name" value="HATPase_dom"/>
</dbReference>
<evidence type="ECO:0000256" key="5">
    <source>
        <dbReference type="ARBA" id="ARBA00022803"/>
    </source>
</evidence>
<dbReference type="SUPFAM" id="SSF47384">
    <property type="entry name" value="Homodimeric domain of signal transducing histidine kinase"/>
    <property type="match status" value="1"/>
</dbReference>
<feature type="repeat" description="TPR" evidence="6">
    <location>
        <begin position="458"/>
        <end position="491"/>
    </location>
</feature>
<dbReference type="Pfam" id="PF02518">
    <property type="entry name" value="HATPase_c"/>
    <property type="match status" value="1"/>
</dbReference>
<dbReference type="EC" id="2.7.13.3" evidence="2"/>
<keyword evidence="8" id="KW-0812">Transmembrane</keyword>
<feature type="transmembrane region" description="Helical" evidence="8">
    <location>
        <begin position="575"/>
        <end position="595"/>
    </location>
</feature>
<dbReference type="InterPro" id="IPR011990">
    <property type="entry name" value="TPR-like_helical_dom_sf"/>
</dbReference>
<evidence type="ECO:0000256" key="6">
    <source>
        <dbReference type="PROSITE-ProRule" id="PRU00339"/>
    </source>
</evidence>
<evidence type="ECO:0000313" key="10">
    <source>
        <dbReference type="EMBL" id="AYB33863.1"/>
    </source>
</evidence>
<dbReference type="SUPFAM" id="SSF48452">
    <property type="entry name" value="TPR-like"/>
    <property type="match status" value="2"/>
</dbReference>
<dbReference type="Pfam" id="PF13424">
    <property type="entry name" value="TPR_12"/>
    <property type="match status" value="1"/>
</dbReference>
<dbReference type="SUPFAM" id="SSF55874">
    <property type="entry name" value="ATPase domain of HSP90 chaperone/DNA topoisomerase II/histidine kinase"/>
    <property type="match status" value="1"/>
</dbReference>
<dbReference type="CDD" id="cd00082">
    <property type="entry name" value="HisKA"/>
    <property type="match status" value="1"/>
</dbReference>
<feature type="repeat" description="TPR" evidence="6">
    <location>
        <begin position="335"/>
        <end position="368"/>
    </location>
</feature>
<feature type="domain" description="Histidine kinase" evidence="9">
    <location>
        <begin position="665"/>
        <end position="910"/>
    </location>
</feature>
<evidence type="ECO:0000256" key="4">
    <source>
        <dbReference type="ARBA" id="ARBA00022737"/>
    </source>
</evidence>
<dbReference type="AlphaFoldDB" id="A0A385SQ13"/>
<evidence type="ECO:0000313" key="11">
    <source>
        <dbReference type="Proteomes" id="UP000266183"/>
    </source>
</evidence>
<comment type="catalytic activity">
    <reaction evidence="1">
        <text>ATP + protein L-histidine = ADP + protein N-phospho-L-histidine.</text>
        <dbReference type="EC" id="2.7.13.3"/>
    </reaction>
</comment>
<dbReference type="Pfam" id="PF07719">
    <property type="entry name" value="TPR_2"/>
    <property type="match status" value="1"/>
</dbReference>
<dbReference type="InterPro" id="IPR036890">
    <property type="entry name" value="HATPase_C_sf"/>
</dbReference>
<dbReference type="PROSITE" id="PS50109">
    <property type="entry name" value="HIS_KIN"/>
    <property type="match status" value="1"/>
</dbReference>
<dbReference type="InterPro" id="IPR036097">
    <property type="entry name" value="HisK_dim/P_sf"/>
</dbReference>
<dbReference type="SMART" id="SM00387">
    <property type="entry name" value="HATPase_c"/>
    <property type="match status" value="1"/>
</dbReference>
<dbReference type="KEGG" id="chk:D4L85_26240"/>
<protein>
    <recommendedName>
        <fullName evidence="2">histidine kinase</fullName>
        <ecNumber evidence="2">2.7.13.3</ecNumber>
    </recommendedName>
</protein>
<keyword evidence="5 6" id="KW-0802">TPR repeat</keyword>
<keyword evidence="8" id="KW-1133">Transmembrane helix</keyword>
<dbReference type="PANTHER" id="PTHR43065:SF50">
    <property type="entry name" value="HISTIDINE KINASE"/>
    <property type="match status" value="1"/>
</dbReference>
<dbReference type="InterPro" id="IPR013105">
    <property type="entry name" value="TPR_2"/>
</dbReference>
<gene>
    <name evidence="10" type="ORF">D4L85_26240</name>
</gene>
<dbReference type="InterPro" id="IPR019734">
    <property type="entry name" value="TPR_rpt"/>
</dbReference>
<dbReference type="InterPro" id="IPR005467">
    <property type="entry name" value="His_kinase_dom"/>
</dbReference>
<evidence type="ECO:0000256" key="8">
    <source>
        <dbReference type="SAM" id="Phobius"/>
    </source>
</evidence>
<evidence type="ECO:0000259" key="9">
    <source>
        <dbReference type="PROSITE" id="PS50109"/>
    </source>
</evidence>
<dbReference type="SMART" id="SM00388">
    <property type="entry name" value="HisKA"/>
    <property type="match status" value="1"/>
</dbReference>
<name>A0A385SQ13_9BACT</name>
<dbReference type="InterPro" id="IPR003661">
    <property type="entry name" value="HisK_dim/P_dom"/>
</dbReference>
<dbReference type="Gene3D" id="1.10.287.130">
    <property type="match status" value="1"/>
</dbReference>
<dbReference type="PRINTS" id="PR00344">
    <property type="entry name" value="BCTRLSENSOR"/>
</dbReference>
<dbReference type="GO" id="GO:0000155">
    <property type="term" value="F:phosphorelay sensor kinase activity"/>
    <property type="evidence" value="ECO:0007669"/>
    <property type="project" value="InterPro"/>
</dbReference>
<dbReference type="PROSITE" id="PS50005">
    <property type="entry name" value="TPR"/>
    <property type="match status" value="3"/>
</dbReference>
<reference evidence="11" key="1">
    <citation type="submission" date="2018-09" db="EMBL/GenBank/DDBJ databases">
        <title>Chryseolinea sp. KIS68-18 isolated from soil.</title>
        <authorList>
            <person name="Weon H.-Y."/>
            <person name="Kwon S.-W."/>
            <person name="Lee S.A."/>
        </authorList>
    </citation>
    <scope>NUCLEOTIDE SEQUENCE [LARGE SCALE GENOMIC DNA]</scope>
    <source>
        <strain evidence="11">KIS68-18</strain>
    </source>
</reference>
<accession>A0A385SQ13</accession>
<keyword evidence="8" id="KW-0472">Membrane</keyword>
<dbReference type="PANTHER" id="PTHR43065">
    <property type="entry name" value="SENSOR HISTIDINE KINASE"/>
    <property type="match status" value="1"/>
</dbReference>
<keyword evidence="3" id="KW-0597">Phosphoprotein</keyword>
<evidence type="ECO:0000256" key="7">
    <source>
        <dbReference type="SAM" id="Coils"/>
    </source>
</evidence>
<evidence type="ECO:0000256" key="2">
    <source>
        <dbReference type="ARBA" id="ARBA00012438"/>
    </source>
</evidence>
<proteinExistence type="predicted"/>
<keyword evidence="11" id="KW-1185">Reference proteome</keyword>
<keyword evidence="4" id="KW-0677">Repeat</keyword>
<sequence length="922" mass="104162">MRSMLISPFMGKCIFLVLAFVLALSDCRAQFASVEDSLETLLPRLRGRRLADAVNAIAEENIHSDLDKLDRYADWADSLSNDIHYPEGSLLAQVIKGFGLYWRGRLADANAVFQEAYPKALALQFTKGIHMSLNGLFITSLRMGKVKEPDNYIQWGLQHAGRISDPIEKIFYTIQWNDDRATYYSNLHEFSRARQLMNDNLAYARRYHAGAFSLGTCLLSLGRLNDLKRHTIPAIDHLERAMEQFKIARSRHFYMACQFYLASVYVLDGQMEKAIQIYEGLIADTEKRGYKIGMANAYIDLADLYVNQGKFAKAITLQMKAIQLFQELNRVTMLMSTWEALGKTYMKLGNYPQAIFYFRQAIDVSKNNNPTEAYAVLSELYILLSQTSLQLNDPTEAGRYARMALALPLENKTITLSAPSLNNMARVYLWSQMPDSAAVILDTLSRHLDKFESVQEQAIYYNSLGELQRQRQHHTQSLNAFEKALALSQATHYADNEMTALKGLYEEHKAMRHSDVALSYLKTYHAMKDSIYSMATSNEITDVIIQHQTAEKDKEHAILVNNELLQKADLRTRSITLIMVSVVLLFVFLLALVLVRANKINRKNNQVLHDKNQEIAVQNEEITSQNEEIELQHNRLKQSLHDLKYTQTMLIHSEKMASLGQLTAGVAHEINNPVNFISNGVEGLIQQTEILISVLQQYEAAAPQLPPEKRALIAALKKKLGFDDTLGDIQDLTKLIKTGVDRTTHIVKSLRTFSHEGQKAFSKMNLNEQLEATLIMTQSEVKGRIDVVRDYDPQLPLVECNIGEINQVFMNMIMNAIQAIREKGTITVTTKQLTTERNVRVEIADTGPGIPSELKHLIFDPFFTTKEVGKGTGLGLAISATIVEKHHGQITVESEKGQGARFIIVLPITQPATVTRLAPDVE</sequence>
<dbReference type="Proteomes" id="UP000266183">
    <property type="component" value="Chromosome"/>
</dbReference>
<dbReference type="PROSITE" id="PS50293">
    <property type="entry name" value="TPR_REGION"/>
    <property type="match status" value="1"/>
</dbReference>
<feature type="coiled-coil region" evidence="7">
    <location>
        <begin position="608"/>
        <end position="646"/>
    </location>
</feature>
<evidence type="ECO:0000256" key="1">
    <source>
        <dbReference type="ARBA" id="ARBA00000085"/>
    </source>
</evidence>
<keyword evidence="7" id="KW-0175">Coiled coil</keyword>
<organism evidence="10 11">
    <name type="scientific">Chryseolinea soli</name>
    <dbReference type="NCBI Taxonomy" id="2321403"/>
    <lineage>
        <taxon>Bacteria</taxon>
        <taxon>Pseudomonadati</taxon>
        <taxon>Bacteroidota</taxon>
        <taxon>Cytophagia</taxon>
        <taxon>Cytophagales</taxon>
        <taxon>Fulvivirgaceae</taxon>
        <taxon>Chryseolinea</taxon>
    </lineage>
</organism>
<dbReference type="InterPro" id="IPR004358">
    <property type="entry name" value="Sig_transdc_His_kin-like_C"/>
</dbReference>
<evidence type="ECO:0000256" key="3">
    <source>
        <dbReference type="ARBA" id="ARBA00022553"/>
    </source>
</evidence>
<dbReference type="Gene3D" id="3.30.565.10">
    <property type="entry name" value="Histidine kinase-like ATPase, C-terminal domain"/>
    <property type="match status" value="1"/>
</dbReference>
<dbReference type="EMBL" id="CP032382">
    <property type="protein sequence ID" value="AYB33863.1"/>
    <property type="molecule type" value="Genomic_DNA"/>
</dbReference>
<dbReference type="Gene3D" id="1.25.40.10">
    <property type="entry name" value="Tetratricopeptide repeat domain"/>
    <property type="match status" value="2"/>
</dbReference>
<dbReference type="SMART" id="SM00028">
    <property type="entry name" value="TPR"/>
    <property type="match status" value="4"/>
</dbReference>